<reference evidence="2" key="3">
    <citation type="submission" date="2025-09" db="UniProtKB">
        <authorList>
            <consortium name="Ensembl"/>
        </authorList>
    </citation>
    <scope>IDENTIFICATION</scope>
    <source>
        <strain evidence="2">broiler</strain>
    </source>
</reference>
<dbReference type="GeneTree" id="ENSGT00940000168660"/>
<dbReference type="Proteomes" id="UP000000539">
    <property type="component" value="Chromosome 1"/>
</dbReference>
<feature type="compositionally biased region" description="Basic and acidic residues" evidence="1">
    <location>
        <begin position="544"/>
        <end position="554"/>
    </location>
</feature>
<reference evidence="2" key="1">
    <citation type="submission" date="2020-11" db="EMBL/GenBank/DDBJ databases">
        <title>Gallus gallus (Chicken) genome, bGalGal1, GRCg7b, maternal haplotype autosomes + Z &amp; W.</title>
        <authorList>
            <person name="Warren W."/>
            <person name="Formenti G."/>
            <person name="Fedrigo O."/>
            <person name="Haase B."/>
            <person name="Mountcastle J."/>
            <person name="Balacco J."/>
            <person name="Tracey A."/>
            <person name="Schneider V."/>
            <person name="Okimoto R."/>
            <person name="Cheng H."/>
            <person name="Hawken R."/>
            <person name="Howe K."/>
            <person name="Jarvis E.D."/>
        </authorList>
    </citation>
    <scope>NUCLEOTIDE SEQUENCE [LARGE SCALE GENOMIC DNA]</scope>
    <source>
        <strain evidence="2">Broiler</strain>
    </source>
</reference>
<feature type="compositionally biased region" description="Polar residues" evidence="1">
    <location>
        <begin position="496"/>
        <end position="509"/>
    </location>
</feature>
<evidence type="ECO:0000313" key="2">
    <source>
        <dbReference type="Ensembl" id="ENSGALP00010010961.1"/>
    </source>
</evidence>
<dbReference type="AlphaFoldDB" id="A0A8V0XY71"/>
<reference evidence="2" key="2">
    <citation type="submission" date="2025-08" db="UniProtKB">
        <authorList>
            <consortium name="Ensembl"/>
        </authorList>
    </citation>
    <scope>IDENTIFICATION</scope>
    <source>
        <strain evidence="2">broiler</strain>
    </source>
</reference>
<evidence type="ECO:0000256" key="1">
    <source>
        <dbReference type="SAM" id="MobiDB-lite"/>
    </source>
</evidence>
<accession>A0A8V0XY71</accession>
<feature type="region of interest" description="Disordered" evidence="1">
    <location>
        <begin position="446"/>
        <end position="594"/>
    </location>
</feature>
<name>A0A8V0XY71_CHICK</name>
<feature type="region of interest" description="Disordered" evidence="1">
    <location>
        <begin position="612"/>
        <end position="646"/>
    </location>
</feature>
<sequence>MKLLGASSPKSSAVSLDLLNLYVVNQISTKKDSTGNLKKPVHVDITENVKAPFRRNNLELPRSPLRNQFTAHLDDIKNRLQEQVLDSRRQHLLEKEKYQHKLTQVTELTSAECMEHEDNTATTFSTCPLSPSIFWSSNCEQLSEENFNTKLMGDPWEQTYEDKLKKQSRTISEQDPWISNHSSQCIFRKSDTEPQELLKPLHRLDYMNSARKDPVIMASKESENTNEIKELLFGVMKETADLRAPQDESDCPFLSLFGDESQPIYYKASTKHCNPFVNENTAPVFLIDLDNRNQMTNRNYAYDTEEAHPATNARKSSVDRHRRGIFTVPEQVLCKSNNAPFANYKKNSLHKTHLQDCHEGQLYLIPPGNEEKPLTSEKSEKYANYRDQQINLKENMQNHSRNKRDEPVKESIWKQNQLFELEEFAKAQQKDYNFGASSNLHRMKQAHFSDADSPLSSPSPSYSPRQTESCFSSSPDMSEEEDAARKKKYVDKQHLQTDSANLISASDSTEPLRASHNGVVPPQPGSSLAMEGDGHLQQKHSISHSREEKKEHAAPCEGSSLPQAHKRAQATQSARRDVWVQTESSGPQAGKVDAATQCDPMRVCSCGRSLTSARSPLGLHPPGTAGGHKTPEHEALPPAGSSTGTAALSSEAGYLTLADRTTLDILNYIDTMKGREKQ</sequence>
<evidence type="ECO:0000313" key="3">
    <source>
        <dbReference type="Proteomes" id="UP000000539"/>
    </source>
</evidence>
<organism evidence="2 3">
    <name type="scientific">Gallus gallus</name>
    <name type="common">Chicken</name>
    <dbReference type="NCBI Taxonomy" id="9031"/>
    <lineage>
        <taxon>Eukaryota</taxon>
        <taxon>Metazoa</taxon>
        <taxon>Chordata</taxon>
        <taxon>Craniata</taxon>
        <taxon>Vertebrata</taxon>
        <taxon>Euteleostomi</taxon>
        <taxon>Archelosauria</taxon>
        <taxon>Archosauria</taxon>
        <taxon>Dinosauria</taxon>
        <taxon>Saurischia</taxon>
        <taxon>Theropoda</taxon>
        <taxon>Coelurosauria</taxon>
        <taxon>Aves</taxon>
        <taxon>Neognathae</taxon>
        <taxon>Galloanserae</taxon>
        <taxon>Galliformes</taxon>
        <taxon>Phasianidae</taxon>
        <taxon>Phasianinae</taxon>
        <taxon>Gallus</taxon>
    </lineage>
</organism>
<dbReference type="Pfam" id="PF15089">
    <property type="entry name" value="Redic1-like"/>
    <property type="match status" value="1"/>
</dbReference>
<dbReference type="Ensembl" id="ENSGALT00010019413.1">
    <property type="protein sequence ID" value="ENSGALP00010010961.1"/>
    <property type="gene ID" value="ENSGALG00010008139.1"/>
</dbReference>
<keyword evidence="3" id="KW-1185">Reference proteome</keyword>
<dbReference type="InterPro" id="IPR027883">
    <property type="entry name" value="Redic1-like"/>
</dbReference>
<dbReference type="PANTHER" id="PTHR35158:SF1">
    <property type="entry name" value="CDNA SEQUENCE CN725425"/>
    <property type="match status" value="1"/>
</dbReference>
<feature type="compositionally biased region" description="Low complexity" evidence="1">
    <location>
        <begin position="453"/>
        <end position="464"/>
    </location>
</feature>
<proteinExistence type="predicted"/>
<feature type="compositionally biased region" description="Polar residues" evidence="1">
    <location>
        <begin position="465"/>
        <end position="476"/>
    </location>
</feature>
<dbReference type="PANTHER" id="PTHR35158">
    <property type="entry name" value="CDNA SEQUENCE CN725425"/>
    <property type="match status" value="1"/>
</dbReference>
<protein>
    <submittedName>
        <fullName evidence="2">Uncharacterized protein</fullName>
    </submittedName>
</protein>